<reference evidence="1 2" key="1">
    <citation type="journal article" date="2018" name="ISME J.">
        <title>Endosymbiont genomes yield clues of tubeworm success.</title>
        <authorList>
            <person name="Li Y."/>
            <person name="Liles M.R."/>
            <person name="Halanych K.M."/>
        </authorList>
    </citation>
    <scope>NUCLEOTIDE SEQUENCE [LARGE SCALE GENOMIC DNA]</scope>
    <source>
        <strain evidence="1">A1462</strain>
    </source>
</reference>
<organism evidence="1 2">
    <name type="scientific">endosymbiont of Escarpia spicata</name>
    <dbReference type="NCBI Taxonomy" id="2200908"/>
    <lineage>
        <taxon>Bacteria</taxon>
        <taxon>Pseudomonadati</taxon>
        <taxon>Pseudomonadota</taxon>
        <taxon>Gammaproteobacteria</taxon>
        <taxon>sulfur-oxidizing symbionts</taxon>
    </lineage>
</organism>
<protein>
    <recommendedName>
        <fullName evidence="3">Carboxymuconolactone decarboxylase-like domain-containing protein</fullName>
    </recommendedName>
</protein>
<keyword evidence="2" id="KW-1185">Reference proteome</keyword>
<dbReference type="InterPro" id="IPR029032">
    <property type="entry name" value="AhpD-like"/>
</dbReference>
<evidence type="ECO:0000313" key="2">
    <source>
        <dbReference type="Proteomes" id="UP000254771"/>
    </source>
</evidence>
<evidence type="ECO:0008006" key="3">
    <source>
        <dbReference type="Google" id="ProtNLM"/>
    </source>
</evidence>
<dbReference type="SUPFAM" id="SSF69118">
    <property type="entry name" value="AhpD-like"/>
    <property type="match status" value="1"/>
</dbReference>
<evidence type="ECO:0000313" key="1">
    <source>
        <dbReference type="EMBL" id="RDH82102.1"/>
    </source>
</evidence>
<dbReference type="AlphaFoldDB" id="A0A370DB28"/>
<dbReference type="Gene3D" id="1.20.1290.10">
    <property type="entry name" value="AhpD-like"/>
    <property type="match status" value="1"/>
</dbReference>
<sequence>MNTPLMQPTPPVGQEEAVEKMLAGANEIMGFIPDPLLLMGVSPNILAEFTEFLGYYETHPRLNSNLLAMMRYLVAAKNDCKYCVTTSEGIMIENGMDLDDLRSAQEDPSSAPLPEKEKVLLMLVLKMVLNSDEVEAADLEIAYADGWEDRDIYEAANYTVRNYAVDLLLKALKVDGQGAFN</sequence>
<proteinExistence type="predicted"/>
<accession>A0A370DB28</accession>
<comment type="caution">
    <text evidence="1">The sequence shown here is derived from an EMBL/GenBank/DDBJ whole genome shotgun (WGS) entry which is preliminary data.</text>
</comment>
<gene>
    <name evidence="1" type="ORF">DIZ78_16920</name>
</gene>
<name>A0A370DB28_9GAMM</name>
<dbReference type="EMBL" id="QFXE01000021">
    <property type="protein sequence ID" value="RDH82102.1"/>
    <property type="molecule type" value="Genomic_DNA"/>
</dbReference>
<dbReference type="Proteomes" id="UP000254771">
    <property type="component" value="Unassembled WGS sequence"/>
</dbReference>